<organism evidence="2 3">
    <name type="scientific">Cupriavidus metallidurans</name>
    <dbReference type="NCBI Taxonomy" id="119219"/>
    <lineage>
        <taxon>Bacteria</taxon>
        <taxon>Pseudomonadati</taxon>
        <taxon>Pseudomonadota</taxon>
        <taxon>Betaproteobacteria</taxon>
        <taxon>Burkholderiales</taxon>
        <taxon>Burkholderiaceae</taxon>
        <taxon>Cupriavidus</taxon>
    </lineage>
</organism>
<reference evidence="2 3" key="1">
    <citation type="submission" date="2019-03" db="EMBL/GenBank/DDBJ databases">
        <title>Comparative insights into the high quality Complete genome sequence of highly metal resistant Cupriavidus metallidurans strain BS1 isolated from a gold-copper mine.</title>
        <authorList>
            <person name="Mazhar H.S."/>
            <person name="Rensing C."/>
        </authorList>
    </citation>
    <scope>NUCLEOTIDE SEQUENCE [LARGE SCALE GENOMIC DNA]</scope>
    <source>
        <strain evidence="2 3">BS1</strain>
    </source>
</reference>
<dbReference type="AlphaFoldDB" id="A0A482IWI0"/>
<dbReference type="EMBL" id="CP037901">
    <property type="protein sequence ID" value="QBP13445.1"/>
    <property type="molecule type" value="Genomic_DNA"/>
</dbReference>
<evidence type="ECO:0000313" key="2">
    <source>
        <dbReference type="EMBL" id="QBP13445.1"/>
    </source>
</evidence>
<keyword evidence="1" id="KW-0472">Membrane</keyword>
<protein>
    <submittedName>
        <fullName evidence="2">Uncharacterized protein</fullName>
    </submittedName>
</protein>
<dbReference type="Proteomes" id="UP000253772">
    <property type="component" value="Chromosome c2"/>
</dbReference>
<name>A0A482IWI0_9BURK</name>
<evidence type="ECO:0000313" key="3">
    <source>
        <dbReference type="Proteomes" id="UP000253772"/>
    </source>
</evidence>
<feature type="transmembrane region" description="Helical" evidence="1">
    <location>
        <begin position="25"/>
        <end position="51"/>
    </location>
</feature>
<keyword evidence="1" id="KW-1133">Transmembrane helix</keyword>
<gene>
    <name evidence="2" type="ORF">DDF84_027920</name>
</gene>
<sequence length="75" mass="8434">MEAIAAVLLAHASRRDFLTGALAFGFWLLAFGFWLLAFGFWLLALGSWLLARWRPSATFGNRSIAKIELPLLPER</sequence>
<proteinExistence type="predicted"/>
<keyword evidence="1" id="KW-0812">Transmembrane</keyword>
<evidence type="ECO:0000256" key="1">
    <source>
        <dbReference type="SAM" id="Phobius"/>
    </source>
</evidence>
<accession>A0A482IWI0</accession>